<feature type="compositionally biased region" description="Basic and acidic residues" evidence="1">
    <location>
        <begin position="1"/>
        <end position="11"/>
    </location>
</feature>
<protein>
    <submittedName>
        <fullName evidence="2">Uncharacterized protein</fullName>
    </submittedName>
</protein>
<dbReference type="OrthoDB" id="225433at2157"/>
<name>M0C6U9_9EURY</name>
<organism evidence="2 3">
    <name type="scientific">Natrinema limicola JCM 13563</name>
    <dbReference type="NCBI Taxonomy" id="1230457"/>
    <lineage>
        <taxon>Archaea</taxon>
        <taxon>Methanobacteriati</taxon>
        <taxon>Methanobacteriota</taxon>
        <taxon>Stenosarchaea group</taxon>
        <taxon>Halobacteria</taxon>
        <taxon>Halobacteriales</taxon>
        <taxon>Natrialbaceae</taxon>
        <taxon>Natrinema</taxon>
    </lineage>
</organism>
<comment type="caution">
    <text evidence="2">The sequence shown here is derived from an EMBL/GenBank/DDBJ whole genome shotgun (WGS) entry which is preliminary data.</text>
</comment>
<evidence type="ECO:0000313" key="2">
    <source>
        <dbReference type="EMBL" id="ELZ17654.1"/>
    </source>
</evidence>
<gene>
    <name evidence="2" type="ORF">C476_14518</name>
</gene>
<evidence type="ECO:0000256" key="1">
    <source>
        <dbReference type="SAM" id="MobiDB-lite"/>
    </source>
</evidence>
<accession>M0C6U9</accession>
<reference evidence="2 3" key="1">
    <citation type="journal article" date="2014" name="PLoS Genet.">
        <title>Phylogenetically driven sequencing of extremely halophilic archaea reveals strategies for static and dynamic osmo-response.</title>
        <authorList>
            <person name="Becker E.A."/>
            <person name="Seitzer P.M."/>
            <person name="Tritt A."/>
            <person name="Larsen D."/>
            <person name="Krusor M."/>
            <person name="Yao A.I."/>
            <person name="Wu D."/>
            <person name="Madern D."/>
            <person name="Eisen J.A."/>
            <person name="Darling A.E."/>
            <person name="Facciotti M.T."/>
        </authorList>
    </citation>
    <scope>NUCLEOTIDE SEQUENCE [LARGE SCALE GENOMIC DNA]</scope>
    <source>
        <strain evidence="2 3">JCM 13563</strain>
    </source>
</reference>
<dbReference type="EMBL" id="AOIT01000056">
    <property type="protein sequence ID" value="ELZ17654.1"/>
    <property type="molecule type" value="Genomic_DNA"/>
</dbReference>
<proteinExistence type="predicted"/>
<evidence type="ECO:0000313" key="3">
    <source>
        <dbReference type="Proteomes" id="UP000011615"/>
    </source>
</evidence>
<dbReference type="PATRIC" id="fig|1230457.4.peg.2915"/>
<keyword evidence="3" id="KW-1185">Reference proteome</keyword>
<dbReference type="AlphaFoldDB" id="M0C6U9"/>
<dbReference type="Proteomes" id="UP000011615">
    <property type="component" value="Unassembled WGS sequence"/>
</dbReference>
<sequence length="63" mass="6950">MSFPEGPRKPGEQSAIDDDADAVDHAPTDGLIPTVLEALRTHSETWAARYVEMRLDARLGSRE</sequence>
<feature type="region of interest" description="Disordered" evidence="1">
    <location>
        <begin position="1"/>
        <end position="28"/>
    </location>
</feature>
<dbReference type="RefSeq" id="WP_008014189.1">
    <property type="nucleotide sequence ID" value="NZ_AOIT01000056.1"/>
</dbReference>